<feature type="region of interest" description="Disordered" evidence="1">
    <location>
        <begin position="1"/>
        <end position="31"/>
    </location>
</feature>
<protein>
    <submittedName>
        <fullName evidence="2">Uncharacterized protein</fullName>
    </submittedName>
</protein>
<evidence type="ECO:0000313" key="3">
    <source>
        <dbReference type="Proteomes" id="UP000719412"/>
    </source>
</evidence>
<keyword evidence="3" id="KW-1185">Reference proteome</keyword>
<dbReference type="EMBL" id="JABDTM020028774">
    <property type="protein sequence ID" value="KAH0808417.1"/>
    <property type="molecule type" value="Genomic_DNA"/>
</dbReference>
<feature type="compositionally biased region" description="Basic and acidic residues" evidence="1">
    <location>
        <begin position="146"/>
        <end position="173"/>
    </location>
</feature>
<reference evidence="2" key="2">
    <citation type="submission" date="2021-08" db="EMBL/GenBank/DDBJ databases">
        <authorList>
            <person name="Eriksson T."/>
        </authorList>
    </citation>
    <scope>NUCLEOTIDE SEQUENCE</scope>
    <source>
        <strain evidence="2">Stoneville</strain>
        <tissue evidence="2">Whole head</tissue>
    </source>
</reference>
<comment type="caution">
    <text evidence="2">The sequence shown here is derived from an EMBL/GenBank/DDBJ whole genome shotgun (WGS) entry which is preliminary data.</text>
</comment>
<proteinExistence type="predicted"/>
<gene>
    <name evidence="2" type="ORF">GEV33_014375</name>
</gene>
<reference evidence="2" key="1">
    <citation type="journal article" date="2020" name="J Insects Food Feed">
        <title>The yellow mealworm (Tenebrio molitor) genome: a resource for the emerging insects as food and feed industry.</title>
        <authorList>
            <person name="Eriksson T."/>
            <person name="Andere A."/>
            <person name="Kelstrup H."/>
            <person name="Emery V."/>
            <person name="Picard C."/>
        </authorList>
    </citation>
    <scope>NUCLEOTIDE SEQUENCE</scope>
    <source>
        <strain evidence="2">Stoneville</strain>
        <tissue evidence="2">Whole head</tissue>
    </source>
</reference>
<evidence type="ECO:0000256" key="1">
    <source>
        <dbReference type="SAM" id="MobiDB-lite"/>
    </source>
</evidence>
<name>A0A8J6L6N5_TENMO</name>
<feature type="region of interest" description="Disordered" evidence="1">
    <location>
        <begin position="46"/>
        <end position="88"/>
    </location>
</feature>
<sequence>MKFPHKLRCDHKTNGIESKRNSEVTGKKGANFDIRERSNLSLLRRPSASCEGSPLGDPAAVEAAADSGRDEEKKTGKKGDSTDPLERVRQKVFREMKKAINWGKDEKVKGIYGVGVLKKGKLPSRSNCEDKGTIPAASSAGAKRKEKGEKPTRKTQREGKVERINDNDKRTGR</sequence>
<dbReference type="AlphaFoldDB" id="A0A8J6L6N5"/>
<feature type="region of interest" description="Disordered" evidence="1">
    <location>
        <begin position="113"/>
        <end position="173"/>
    </location>
</feature>
<dbReference type="Proteomes" id="UP000719412">
    <property type="component" value="Unassembled WGS sequence"/>
</dbReference>
<accession>A0A8J6L6N5</accession>
<evidence type="ECO:0000313" key="2">
    <source>
        <dbReference type="EMBL" id="KAH0808417.1"/>
    </source>
</evidence>
<feature type="compositionally biased region" description="Basic and acidic residues" evidence="1">
    <location>
        <begin position="67"/>
        <end position="88"/>
    </location>
</feature>
<organism evidence="2 3">
    <name type="scientific">Tenebrio molitor</name>
    <name type="common">Yellow mealworm beetle</name>
    <dbReference type="NCBI Taxonomy" id="7067"/>
    <lineage>
        <taxon>Eukaryota</taxon>
        <taxon>Metazoa</taxon>
        <taxon>Ecdysozoa</taxon>
        <taxon>Arthropoda</taxon>
        <taxon>Hexapoda</taxon>
        <taxon>Insecta</taxon>
        <taxon>Pterygota</taxon>
        <taxon>Neoptera</taxon>
        <taxon>Endopterygota</taxon>
        <taxon>Coleoptera</taxon>
        <taxon>Polyphaga</taxon>
        <taxon>Cucujiformia</taxon>
        <taxon>Tenebrionidae</taxon>
        <taxon>Tenebrio</taxon>
    </lineage>
</organism>
<feature type="compositionally biased region" description="Basic and acidic residues" evidence="1">
    <location>
        <begin position="10"/>
        <end position="26"/>
    </location>
</feature>